<dbReference type="Pfam" id="PF08281">
    <property type="entry name" value="Sigma70_r4_2"/>
    <property type="match status" value="1"/>
</dbReference>
<dbReference type="InterPro" id="IPR014325">
    <property type="entry name" value="RNA_pol_sigma-E_actinobac"/>
</dbReference>
<dbReference type="InterPro" id="IPR013324">
    <property type="entry name" value="RNA_pol_sigma_r3/r4-like"/>
</dbReference>
<evidence type="ECO:0000256" key="4">
    <source>
        <dbReference type="ARBA" id="ARBA00023125"/>
    </source>
</evidence>
<dbReference type="InterPro" id="IPR007627">
    <property type="entry name" value="RNA_pol_sigma70_r2"/>
</dbReference>
<keyword evidence="5" id="KW-0804">Transcription</keyword>
<dbReference type="PANTHER" id="PTHR43133">
    <property type="entry name" value="RNA POLYMERASE ECF-TYPE SIGMA FACTO"/>
    <property type="match status" value="1"/>
</dbReference>
<dbReference type="NCBIfam" id="TIGR02937">
    <property type="entry name" value="sigma70-ECF"/>
    <property type="match status" value="1"/>
</dbReference>
<dbReference type="SUPFAM" id="SSF88946">
    <property type="entry name" value="Sigma2 domain of RNA polymerase sigma factors"/>
    <property type="match status" value="1"/>
</dbReference>
<evidence type="ECO:0000259" key="7">
    <source>
        <dbReference type="Pfam" id="PF04542"/>
    </source>
</evidence>
<evidence type="ECO:0000256" key="1">
    <source>
        <dbReference type="ARBA" id="ARBA00010641"/>
    </source>
</evidence>
<evidence type="ECO:0000259" key="8">
    <source>
        <dbReference type="Pfam" id="PF08281"/>
    </source>
</evidence>
<organism evidence="9 10">
    <name type="scientific">Kribbella antiqua</name>
    <dbReference type="NCBI Taxonomy" id="2512217"/>
    <lineage>
        <taxon>Bacteria</taxon>
        <taxon>Bacillati</taxon>
        <taxon>Actinomycetota</taxon>
        <taxon>Actinomycetes</taxon>
        <taxon>Propionibacteriales</taxon>
        <taxon>Kribbellaceae</taxon>
        <taxon>Kribbella</taxon>
    </lineage>
</organism>
<evidence type="ECO:0000256" key="3">
    <source>
        <dbReference type="ARBA" id="ARBA00023082"/>
    </source>
</evidence>
<feature type="region of interest" description="Disordered" evidence="6">
    <location>
        <begin position="164"/>
        <end position="190"/>
    </location>
</feature>
<dbReference type="NCBIfam" id="TIGR02983">
    <property type="entry name" value="SigE-fam_strep"/>
    <property type="match status" value="1"/>
</dbReference>
<keyword evidence="4" id="KW-0238">DNA-binding</keyword>
<feature type="domain" description="RNA polymerase sigma-70 region 2" evidence="7">
    <location>
        <begin position="18"/>
        <end position="79"/>
    </location>
</feature>
<gene>
    <name evidence="9" type="ORF">EV646_10468</name>
</gene>
<comment type="similarity">
    <text evidence="1">Belongs to the sigma-70 factor family. ECF subfamily.</text>
</comment>
<evidence type="ECO:0000256" key="5">
    <source>
        <dbReference type="ARBA" id="ARBA00023163"/>
    </source>
</evidence>
<dbReference type="RefSeq" id="WP_132147981.1">
    <property type="nucleotide sequence ID" value="NZ_SLWR01000004.1"/>
</dbReference>
<evidence type="ECO:0000313" key="10">
    <source>
        <dbReference type="Proteomes" id="UP000295573"/>
    </source>
</evidence>
<keyword evidence="2" id="KW-0805">Transcription regulation</keyword>
<comment type="caution">
    <text evidence="9">The sequence shown here is derived from an EMBL/GenBank/DDBJ whole genome shotgun (WGS) entry which is preliminary data.</text>
</comment>
<dbReference type="GO" id="GO:0016987">
    <property type="term" value="F:sigma factor activity"/>
    <property type="evidence" value="ECO:0007669"/>
    <property type="project" value="UniProtKB-KW"/>
</dbReference>
<dbReference type="GO" id="GO:0006352">
    <property type="term" value="P:DNA-templated transcription initiation"/>
    <property type="evidence" value="ECO:0007669"/>
    <property type="project" value="InterPro"/>
</dbReference>
<dbReference type="Gene3D" id="1.10.10.10">
    <property type="entry name" value="Winged helix-like DNA-binding domain superfamily/Winged helix DNA-binding domain"/>
    <property type="match status" value="1"/>
</dbReference>
<evidence type="ECO:0000256" key="2">
    <source>
        <dbReference type="ARBA" id="ARBA00023015"/>
    </source>
</evidence>
<keyword evidence="10" id="KW-1185">Reference proteome</keyword>
<proteinExistence type="inferred from homology"/>
<feature type="domain" description="RNA polymerase sigma factor 70 region 4 type 2" evidence="8">
    <location>
        <begin position="103"/>
        <end position="155"/>
    </location>
</feature>
<dbReference type="OrthoDB" id="3688906at2"/>
<dbReference type="EMBL" id="SLWR01000004">
    <property type="protein sequence ID" value="TCO48251.1"/>
    <property type="molecule type" value="Genomic_DNA"/>
</dbReference>
<dbReference type="AlphaFoldDB" id="A0A4R2IRZ5"/>
<name>A0A4R2IRZ5_9ACTN</name>
<protein>
    <submittedName>
        <fullName evidence="9">RNA polymerase sigma-70 factor (Sigma-E family)</fullName>
    </submittedName>
</protein>
<dbReference type="Gene3D" id="1.10.1740.10">
    <property type="match status" value="1"/>
</dbReference>
<evidence type="ECO:0000256" key="6">
    <source>
        <dbReference type="SAM" id="MobiDB-lite"/>
    </source>
</evidence>
<dbReference type="SUPFAM" id="SSF88659">
    <property type="entry name" value="Sigma3 and sigma4 domains of RNA polymerase sigma factors"/>
    <property type="match status" value="1"/>
</dbReference>
<evidence type="ECO:0000313" key="9">
    <source>
        <dbReference type="EMBL" id="TCO48251.1"/>
    </source>
</evidence>
<dbReference type="InterPro" id="IPR013249">
    <property type="entry name" value="RNA_pol_sigma70_r4_t2"/>
</dbReference>
<keyword evidence="3" id="KW-0731">Sigma factor</keyword>
<dbReference type="InterPro" id="IPR039425">
    <property type="entry name" value="RNA_pol_sigma-70-like"/>
</dbReference>
<feature type="compositionally biased region" description="Low complexity" evidence="6">
    <location>
        <begin position="164"/>
        <end position="178"/>
    </location>
</feature>
<sequence length="190" mass="21492">MDPGRDREFAEFVDGRFRALQRFGYLLTGEWHLAEDLVQTSLTKVWFHRHSLRSGNALESYTRTVMVNTSTQWWRRKWKGETPTEHLPEAQSREEYGAVDDRDQLLRALATLPRRTRATLVLRYFEDLPEAEIAQIMGCSLGTVKSNVSRGLAKLREHELVSAAATPRATATPRAASPVTKADSPAPKEG</sequence>
<dbReference type="Pfam" id="PF04542">
    <property type="entry name" value="Sigma70_r2"/>
    <property type="match status" value="1"/>
</dbReference>
<dbReference type="InterPro" id="IPR014284">
    <property type="entry name" value="RNA_pol_sigma-70_dom"/>
</dbReference>
<dbReference type="GO" id="GO:0003677">
    <property type="term" value="F:DNA binding"/>
    <property type="evidence" value="ECO:0007669"/>
    <property type="project" value="UniProtKB-KW"/>
</dbReference>
<dbReference type="PANTHER" id="PTHR43133:SF50">
    <property type="entry name" value="ECF RNA POLYMERASE SIGMA FACTOR SIGM"/>
    <property type="match status" value="1"/>
</dbReference>
<reference evidence="9 10" key="1">
    <citation type="journal article" date="2015" name="Stand. Genomic Sci.">
        <title>Genomic Encyclopedia of Bacterial and Archaeal Type Strains, Phase III: the genomes of soil and plant-associated and newly described type strains.</title>
        <authorList>
            <person name="Whitman W.B."/>
            <person name="Woyke T."/>
            <person name="Klenk H.P."/>
            <person name="Zhou Y."/>
            <person name="Lilburn T.G."/>
            <person name="Beck B.J."/>
            <person name="De Vos P."/>
            <person name="Vandamme P."/>
            <person name="Eisen J.A."/>
            <person name="Garrity G."/>
            <person name="Hugenholtz P."/>
            <person name="Kyrpides N.C."/>
        </authorList>
    </citation>
    <scope>NUCLEOTIDE SEQUENCE [LARGE SCALE GENOMIC DNA]</scope>
    <source>
        <strain evidence="9 10">VKM Ac-2541</strain>
    </source>
</reference>
<dbReference type="Proteomes" id="UP000295573">
    <property type="component" value="Unassembled WGS sequence"/>
</dbReference>
<dbReference type="InterPro" id="IPR036388">
    <property type="entry name" value="WH-like_DNA-bd_sf"/>
</dbReference>
<accession>A0A4R2IRZ5</accession>
<dbReference type="InterPro" id="IPR013325">
    <property type="entry name" value="RNA_pol_sigma_r2"/>
</dbReference>
<dbReference type="CDD" id="cd06171">
    <property type="entry name" value="Sigma70_r4"/>
    <property type="match status" value="1"/>
</dbReference>